<dbReference type="GO" id="GO:0005737">
    <property type="term" value="C:cytoplasm"/>
    <property type="evidence" value="ECO:0007669"/>
    <property type="project" value="TreeGrafter"/>
</dbReference>
<dbReference type="STRING" id="53326.A0A016VU57"/>
<dbReference type="CDD" id="cd10454">
    <property type="entry name" value="GIY-YIG_COG3680_Meta"/>
    <property type="match status" value="1"/>
</dbReference>
<dbReference type="Pfam" id="PF13181">
    <property type="entry name" value="TPR_8"/>
    <property type="match status" value="2"/>
</dbReference>
<comment type="caution">
    <text evidence="4">The sequence shown here is derived from an EMBL/GenBank/DDBJ whole genome shotgun (WGS) entry which is preliminary data.</text>
</comment>
<feature type="compositionally biased region" description="Polar residues" evidence="2">
    <location>
        <begin position="526"/>
        <end position="536"/>
    </location>
</feature>
<evidence type="ECO:0000256" key="1">
    <source>
        <dbReference type="PROSITE-ProRule" id="PRU00339"/>
    </source>
</evidence>
<dbReference type="Proteomes" id="UP000024635">
    <property type="component" value="Unassembled WGS sequence"/>
</dbReference>
<dbReference type="PROSITE" id="PS50164">
    <property type="entry name" value="GIY_YIG"/>
    <property type="match status" value="1"/>
</dbReference>
<evidence type="ECO:0000259" key="3">
    <source>
        <dbReference type="PROSITE" id="PS50164"/>
    </source>
</evidence>
<dbReference type="PROSITE" id="PS50005">
    <property type="entry name" value="TPR"/>
    <property type="match status" value="2"/>
</dbReference>
<feature type="repeat" description="TPR" evidence="1">
    <location>
        <begin position="476"/>
        <end position="509"/>
    </location>
</feature>
<feature type="region of interest" description="Disordered" evidence="2">
    <location>
        <begin position="526"/>
        <end position="551"/>
    </location>
</feature>
<sequence>MIIAIMIGEIQAGSFLINTRYYSVERHMLKSCFSLVFPRPVGFLHLTRGMYEKKLLTMRREVADTKGVRYSRQLELAMMGMLSSEAGKILDDKIREEFQLAGVTAFCYLLLDPRKITDDVESLDLKKFVPAIFYVGKGTKARPLAHLIEAKKEREAKSPKVVSNVKLKRIDSIWEAGNGVLCLQINHSVSDDEAFVREAALIEAIRLENLTNVKCLKLSRHFGRLNPMSSSRGKRRGIRSAAREIVSKIPNSQNGLLLDLPSVSSVPAYECFAERISESSAIEKFEEDARVGDILIVKVKKCDVVGAYVKPLCFATRIKRDLEWLDIQLLTPLSALSRRVAVGQYLEARVSSVQPVKVELLEAPPLASNELPEYFRNGRDMPRHSRYWEFVENSGMLRNTYLAEALRLPTTSPYSFLNIEGLEKDRAEPASALRKRQNEMLAEEYVVRGVEQMRSGNRESAIVTLNQALEINPHCVEALVARGAAYSTNGHYALAEADFDQALALVPTHSNARNYMVETLVKHASLSGTQPEQRNASSRNPSSISSQPLLSSPQLLPFSAAAAIRREA</sequence>
<evidence type="ECO:0000313" key="5">
    <source>
        <dbReference type="Proteomes" id="UP000024635"/>
    </source>
</evidence>
<dbReference type="EMBL" id="JARK01001341">
    <property type="protein sequence ID" value="EYC30308.1"/>
    <property type="molecule type" value="Genomic_DNA"/>
</dbReference>
<keyword evidence="5" id="KW-1185">Reference proteome</keyword>
<keyword evidence="1" id="KW-0802">TPR repeat</keyword>
<evidence type="ECO:0000313" key="4">
    <source>
        <dbReference type="EMBL" id="EYC30308.1"/>
    </source>
</evidence>
<dbReference type="GO" id="GO:0004520">
    <property type="term" value="F:DNA endonuclease activity"/>
    <property type="evidence" value="ECO:0007669"/>
    <property type="project" value="TreeGrafter"/>
</dbReference>
<dbReference type="InterPro" id="IPR011990">
    <property type="entry name" value="TPR-like_helical_dom_sf"/>
</dbReference>
<evidence type="ECO:0000256" key="2">
    <source>
        <dbReference type="SAM" id="MobiDB-lite"/>
    </source>
</evidence>
<dbReference type="PANTHER" id="PTHR46427">
    <property type="entry name" value="ANKYRIN REPEAT AND LEM DOMAIN-CONTAINING PROTEIN 1"/>
    <property type="match status" value="1"/>
</dbReference>
<dbReference type="SMART" id="SM00028">
    <property type="entry name" value="TPR"/>
    <property type="match status" value="2"/>
</dbReference>
<dbReference type="InterPro" id="IPR034998">
    <property type="entry name" value="ANKLE1"/>
</dbReference>
<feature type="repeat" description="TPR" evidence="1">
    <location>
        <begin position="442"/>
        <end position="475"/>
    </location>
</feature>
<dbReference type="Pfam" id="PF22945">
    <property type="entry name" value="LEM-3_GIY-YIG"/>
    <property type="match status" value="1"/>
</dbReference>
<proteinExistence type="predicted"/>
<dbReference type="PANTHER" id="PTHR46427:SF1">
    <property type="entry name" value="ANKYRIN REPEAT AND LEM DOMAIN-CONTAINING PROTEIN 1"/>
    <property type="match status" value="1"/>
</dbReference>
<dbReference type="InterPro" id="IPR019734">
    <property type="entry name" value="TPR_rpt"/>
</dbReference>
<dbReference type="OrthoDB" id="1601181at2759"/>
<dbReference type="Gene3D" id="1.25.40.10">
    <property type="entry name" value="Tetratricopeptide repeat domain"/>
    <property type="match status" value="1"/>
</dbReference>
<dbReference type="GO" id="GO:0000724">
    <property type="term" value="P:double-strand break repair via homologous recombination"/>
    <property type="evidence" value="ECO:0007669"/>
    <property type="project" value="TreeGrafter"/>
</dbReference>
<feature type="compositionally biased region" description="Low complexity" evidence="2">
    <location>
        <begin position="537"/>
        <end position="551"/>
    </location>
</feature>
<dbReference type="SUPFAM" id="SSF48452">
    <property type="entry name" value="TPR-like"/>
    <property type="match status" value="1"/>
</dbReference>
<protein>
    <recommendedName>
        <fullName evidence="3">GIY-YIG domain-containing protein</fullName>
    </recommendedName>
</protein>
<dbReference type="GO" id="GO:0000712">
    <property type="term" value="P:resolution of meiotic recombination intermediates"/>
    <property type="evidence" value="ECO:0007669"/>
    <property type="project" value="TreeGrafter"/>
</dbReference>
<dbReference type="GO" id="GO:0005654">
    <property type="term" value="C:nucleoplasm"/>
    <property type="evidence" value="ECO:0007669"/>
    <property type="project" value="TreeGrafter"/>
</dbReference>
<dbReference type="InterPro" id="IPR000305">
    <property type="entry name" value="GIY-YIG_endonuc"/>
</dbReference>
<feature type="domain" description="GIY-YIG" evidence="3">
    <location>
        <begin position="103"/>
        <end position="213"/>
    </location>
</feature>
<name>A0A016VU57_9BILA</name>
<accession>A0A016VU57</accession>
<gene>
    <name evidence="4" type="primary">Acey_s0005.g2572</name>
    <name evidence="4" type="ORF">Y032_0005g2572</name>
</gene>
<reference evidence="5" key="1">
    <citation type="journal article" date="2015" name="Nat. Genet.">
        <title>The genome and transcriptome of the zoonotic hookworm Ancylostoma ceylanicum identify infection-specific gene families.</title>
        <authorList>
            <person name="Schwarz E.M."/>
            <person name="Hu Y."/>
            <person name="Antoshechkin I."/>
            <person name="Miller M.M."/>
            <person name="Sternberg P.W."/>
            <person name="Aroian R.V."/>
        </authorList>
    </citation>
    <scope>NUCLEOTIDE SEQUENCE</scope>
    <source>
        <strain evidence="5">HY135</strain>
    </source>
</reference>
<dbReference type="AlphaFoldDB" id="A0A016VU57"/>
<organism evidence="4 5">
    <name type="scientific">Ancylostoma ceylanicum</name>
    <dbReference type="NCBI Taxonomy" id="53326"/>
    <lineage>
        <taxon>Eukaryota</taxon>
        <taxon>Metazoa</taxon>
        <taxon>Ecdysozoa</taxon>
        <taxon>Nematoda</taxon>
        <taxon>Chromadorea</taxon>
        <taxon>Rhabditida</taxon>
        <taxon>Rhabditina</taxon>
        <taxon>Rhabditomorpha</taxon>
        <taxon>Strongyloidea</taxon>
        <taxon>Ancylostomatidae</taxon>
        <taxon>Ancylostomatinae</taxon>
        <taxon>Ancylostoma</taxon>
    </lineage>
</organism>